<feature type="non-terminal residue" evidence="1">
    <location>
        <position position="1"/>
    </location>
</feature>
<gene>
    <name evidence="1" type="ORF">SDJN03_18703</name>
</gene>
<evidence type="ECO:0000313" key="1">
    <source>
        <dbReference type="EMBL" id="KAG6585970.1"/>
    </source>
</evidence>
<protein>
    <submittedName>
        <fullName evidence="1">Uncharacterized protein</fullName>
    </submittedName>
</protein>
<name>A0AAV6MSJ7_9ROSI</name>
<reference evidence="1 2" key="1">
    <citation type="journal article" date="2021" name="Hortic Res">
        <title>The domestication of Cucurbita argyrosperma as revealed by the genome of its wild relative.</title>
        <authorList>
            <person name="Barrera-Redondo J."/>
            <person name="Sanchez-de la Vega G."/>
            <person name="Aguirre-Liguori J.A."/>
            <person name="Castellanos-Morales G."/>
            <person name="Gutierrez-Guerrero Y.T."/>
            <person name="Aguirre-Dugua X."/>
            <person name="Aguirre-Planter E."/>
            <person name="Tenaillon M.I."/>
            <person name="Lira-Saade R."/>
            <person name="Eguiarte L.E."/>
        </authorList>
    </citation>
    <scope>NUCLEOTIDE SEQUENCE [LARGE SCALE GENOMIC DNA]</scope>
    <source>
        <strain evidence="1">JBR-2021</strain>
    </source>
</reference>
<sequence length="157" mass="17869">MEGREERLGDLALDSVREQIGKLLMGKAEKKGPASYGRSRSTMSAPSETWTIELRRLVRMPPLLLHRLLSSPLAFPILETGLDRANSFFALLASQTLARRTIDRYHPILPSFNAFIEFHDSVTKLVDSFSNLNHRSVTCLSFCCSYQPKFYREDTSE</sequence>
<organism evidence="1 2">
    <name type="scientific">Cucurbita argyrosperma subsp. sororia</name>
    <dbReference type="NCBI Taxonomy" id="37648"/>
    <lineage>
        <taxon>Eukaryota</taxon>
        <taxon>Viridiplantae</taxon>
        <taxon>Streptophyta</taxon>
        <taxon>Embryophyta</taxon>
        <taxon>Tracheophyta</taxon>
        <taxon>Spermatophyta</taxon>
        <taxon>Magnoliopsida</taxon>
        <taxon>eudicotyledons</taxon>
        <taxon>Gunneridae</taxon>
        <taxon>Pentapetalae</taxon>
        <taxon>rosids</taxon>
        <taxon>fabids</taxon>
        <taxon>Cucurbitales</taxon>
        <taxon>Cucurbitaceae</taxon>
        <taxon>Cucurbiteae</taxon>
        <taxon>Cucurbita</taxon>
    </lineage>
</organism>
<proteinExistence type="predicted"/>
<keyword evidence="2" id="KW-1185">Reference proteome</keyword>
<accession>A0AAV6MSJ7</accession>
<evidence type="ECO:0000313" key="2">
    <source>
        <dbReference type="Proteomes" id="UP000685013"/>
    </source>
</evidence>
<dbReference type="AlphaFoldDB" id="A0AAV6MSJ7"/>
<comment type="caution">
    <text evidence="1">The sequence shown here is derived from an EMBL/GenBank/DDBJ whole genome shotgun (WGS) entry which is preliminary data.</text>
</comment>
<dbReference type="EMBL" id="JAGKQH010000012">
    <property type="protein sequence ID" value="KAG6585970.1"/>
    <property type="molecule type" value="Genomic_DNA"/>
</dbReference>
<dbReference type="Proteomes" id="UP000685013">
    <property type="component" value="Chromosome 12"/>
</dbReference>